<evidence type="ECO:0000259" key="6">
    <source>
        <dbReference type="Pfam" id="PF01523"/>
    </source>
</evidence>
<dbReference type="AlphaFoldDB" id="A0A7S6WMM4"/>
<dbReference type="PANTHER" id="PTHR30624:SF0">
    <property type="entry name" value="METALLOPROTEASE SLR0863"/>
    <property type="match status" value="1"/>
</dbReference>
<name>A0A7S6WMM4_9SPIR</name>
<dbReference type="Pfam" id="PF19289">
    <property type="entry name" value="PmbA_TldD_3rd"/>
    <property type="match status" value="1"/>
</dbReference>
<protein>
    <submittedName>
        <fullName evidence="8">TldD/PmbA family protein</fullName>
    </submittedName>
</protein>
<keyword evidence="3" id="KW-0378">Hydrolase</keyword>
<evidence type="ECO:0000256" key="4">
    <source>
        <dbReference type="ARBA" id="ARBA00023049"/>
    </source>
</evidence>
<evidence type="ECO:0000313" key="9">
    <source>
        <dbReference type="Proteomes" id="UP000593915"/>
    </source>
</evidence>
<dbReference type="GO" id="GO:0006508">
    <property type="term" value="P:proteolysis"/>
    <property type="evidence" value="ECO:0007669"/>
    <property type="project" value="UniProtKB-KW"/>
</dbReference>
<dbReference type="GO" id="GO:0008237">
    <property type="term" value="F:metallopeptidase activity"/>
    <property type="evidence" value="ECO:0007669"/>
    <property type="project" value="UniProtKB-KW"/>
</dbReference>
<evidence type="ECO:0000259" key="7">
    <source>
        <dbReference type="Pfam" id="PF19289"/>
    </source>
</evidence>
<dbReference type="InterPro" id="IPR051463">
    <property type="entry name" value="Peptidase_U62_metallo"/>
</dbReference>
<dbReference type="RefSeq" id="WP_020965957.1">
    <property type="nucleotide sequence ID" value="NZ_CP061839.1"/>
</dbReference>
<keyword evidence="4" id="KW-0482">Metalloprotease</keyword>
<dbReference type="GO" id="GO:0005829">
    <property type="term" value="C:cytosol"/>
    <property type="evidence" value="ECO:0007669"/>
    <property type="project" value="TreeGrafter"/>
</dbReference>
<proteinExistence type="inferred from homology"/>
<dbReference type="InterPro" id="IPR045569">
    <property type="entry name" value="Metalloprtase-TldD/E_C"/>
</dbReference>
<gene>
    <name evidence="8" type="ORF">IFE08_08975</name>
</gene>
<reference evidence="8 9" key="1">
    <citation type="submission" date="2020-09" db="EMBL/GenBank/DDBJ databases">
        <title>Characterization of Treponema spp. from bovine digital dermatitis in Korea.</title>
        <authorList>
            <person name="Espiritu H.M."/>
            <person name="Cho Y.I."/>
            <person name="Mamuad L."/>
        </authorList>
    </citation>
    <scope>NUCLEOTIDE SEQUENCE [LARGE SCALE GENOMIC DNA]</scope>
    <source>
        <strain evidence="8 9">KS1</strain>
    </source>
</reference>
<feature type="domain" description="Metalloprotease TldD/E C-terminal" evidence="7">
    <location>
        <begin position="229"/>
        <end position="453"/>
    </location>
</feature>
<dbReference type="GeneID" id="301090652"/>
<organism evidence="8 9">
    <name type="scientific">Treponema pedis</name>
    <dbReference type="NCBI Taxonomy" id="409322"/>
    <lineage>
        <taxon>Bacteria</taxon>
        <taxon>Pseudomonadati</taxon>
        <taxon>Spirochaetota</taxon>
        <taxon>Spirochaetia</taxon>
        <taxon>Spirochaetales</taxon>
        <taxon>Treponemataceae</taxon>
        <taxon>Treponema</taxon>
    </lineage>
</organism>
<evidence type="ECO:0000256" key="1">
    <source>
        <dbReference type="ARBA" id="ARBA00005836"/>
    </source>
</evidence>
<dbReference type="InterPro" id="IPR002510">
    <property type="entry name" value="Metalloprtase-TldD/E_N"/>
</dbReference>
<feature type="domain" description="Metalloprotease TldD/E N-terminal" evidence="6">
    <location>
        <begin position="18"/>
        <end position="80"/>
    </location>
</feature>
<dbReference type="PANTHER" id="PTHR30624">
    <property type="entry name" value="UNCHARACTERIZED PROTEIN TLDD AND PMBA"/>
    <property type="match status" value="1"/>
</dbReference>
<accession>A0A7S6WMM4</accession>
<dbReference type="InterPro" id="IPR035068">
    <property type="entry name" value="TldD/PmbA_N"/>
</dbReference>
<dbReference type="InterPro" id="IPR036059">
    <property type="entry name" value="TldD/PmbA_sf"/>
</dbReference>
<dbReference type="Gene3D" id="3.30.2290.10">
    <property type="entry name" value="PmbA/TldD superfamily"/>
    <property type="match status" value="1"/>
</dbReference>
<dbReference type="Pfam" id="PF01523">
    <property type="entry name" value="PmbA_TldD_1st"/>
    <property type="match status" value="1"/>
</dbReference>
<comment type="similarity">
    <text evidence="1">Belongs to the peptidase U62 family.</text>
</comment>
<evidence type="ECO:0000313" key="8">
    <source>
        <dbReference type="EMBL" id="QOW59984.1"/>
    </source>
</evidence>
<evidence type="ECO:0000256" key="5">
    <source>
        <dbReference type="SAM" id="MobiDB-lite"/>
    </source>
</evidence>
<keyword evidence="2" id="KW-0645">Protease</keyword>
<dbReference type="Proteomes" id="UP000593915">
    <property type="component" value="Chromosome"/>
</dbReference>
<dbReference type="SUPFAM" id="SSF111283">
    <property type="entry name" value="Putative modulator of DNA gyrase, PmbA/TldD"/>
    <property type="match status" value="1"/>
</dbReference>
<evidence type="ECO:0000256" key="2">
    <source>
        <dbReference type="ARBA" id="ARBA00022670"/>
    </source>
</evidence>
<sequence>MRYENLSRHASLFSEYTELRVQENTAASATSVNGDIVNNVQTKTSGVSARAFKDGVWGFASSPVRTEQSIASSVKRATENVKFLAKKAGTNQKELPAFTGRGQHGKHEPSKDASQKEIIDFIKDLENYTKKKYPELQSRTFRLSTNGTERSLVTSDKADAYSFVPRANLIIQLKLIANGEPVDLYDVFGGLGQFKDLFNKPSEYYAKIDTVVEDLKKKAEGVYAKPGIHDVVLGPDLAGILAHEAIGHTTEADFVMSGSIAADFMNKPVATPLVTLVDFAYEYNGKLCPVPIWIDDEGVAAKDAVIIKDGILNSYMHNKQSAAIFKVNPTGNARANEFSDEPLVRMRNTAILPGKDKLADMISSIENGYYFIRSSNGQADSTSEFMFGVVLGYEIKNGKLGKALRDCTIAGVAFDMLKTVTMISDDMSWSNSGWCGKKQLINVGMGGPAIKCKIGVGGRE</sequence>
<dbReference type="EMBL" id="CP061839">
    <property type="protein sequence ID" value="QOW59984.1"/>
    <property type="molecule type" value="Genomic_DNA"/>
</dbReference>
<evidence type="ECO:0000256" key="3">
    <source>
        <dbReference type="ARBA" id="ARBA00022801"/>
    </source>
</evidence>
<feature type="region of interest" description="Disordered" evidence="5">
    <location>
        <begin position="94"/>
        <end position="113"/>
    </location>
</feature>